<evidence type="ECO:0000259" key="2">
    <source>
        <dbReference type="PROSITE" id="PS50011"/>
    </source>
</evidence>
<comment type="caution">
    <text evidence="3">The sequence shown here is derived from an EMBL/GenBank/DDBJ whole genome shotgun (WGS) entry which is preliminary data.</text>
</comment>
<name>A0A9Q1HAF3_HOLLE</name>
<dbReference type="Gene3D" id="1.10.510.10">
    <property type="entry name" value="Transferase(Phosphotransferase) domain 1"/>
    <property type="match status" value="1"/>
</dbReference>
<protein>
    <recommendedName>
        <fullName evidence="2">Protein kinase domain-containing protein</fullName>
    </recommendedName>
</protein>
<dbReference type="GO" id="GO:0005524">
    <property type="term" value="F:ATP binding"/>
    <property type="evidence" value="ECO:0007669"/>
    <property type="project" value="InterPro"/>
</dbReference>
<evidence type="ECO:0000313" key="4">
    <source>
        <dbReference type="Proteomes" id="UP001152320"/>
    </source>
</evidence>
<reference evidence="3" key="1">
    <citation type="submission" date="2021-10" db="EMBL/GenBank/DDBJ databases">
        <title>Tropical sea cucumber genome reveals ecological adaptation and Cuvierian tubules defense mechanism.</title>
        <authorList>
            <person name="Chen T."/>
        </authorList>
    </citation>
    <scope>NUCLEOTIDE SEQUENCE</scope>
    <source>
        <strain evidence="3">Nanhai2018</strain>
        <tissue evidence="3">Muscle</tissue>
    </source>
</reference>
<dbReference type="InterPro" id="IPR001245">
    <property type="entry name" value="Ser-Thr/Tyr_kinase_cat_dom"/>
</dbReference>
<dbReference type="Proteomes" id="UP001152320">
    <property type="component" value="Chromosome 8"/>
</dbReference>
<feature type="domain" description="Protein kinase" evidence="2">
    <location>
        <begin position="1"/>
        <end position="79"/>
    </location>
</feature>
<dbReference type="InterPro" id="IPR011009">
    <property type="entry name" value="Kinase-like_dom_sf"/>
</dbReference>
<feature type="compositionally biased region" description="Low complexity" evidence="1">
    <location>
        <begin position="57"/>
        <end position="79"/>
    </location>
</feature>
<dbReference type="AlphaFoldDB" id="A0A9Q1HAF3"/>
<evidence type="ECO:0000313" key="3">
    <source>
        <dbReference type="EMBL" id="KAJ8038146.1"/>
    </source>
</evidence>
<sequence length="79" mass="8943">MICNINEFAPEALYRNEYTKASDVWSMAVVIWEMLSGEKENNSFKLFAVKSPRKVAPCKSPPSQQSPKISPLKSRSSTY</sequence>
<dbReference type="PROSITE" id="PS50011">
    <property type="entry name" value="PROTEIN_KINASE_DOM"/>
    <property type="match status" value="1"/>
</dbReference>
<dbReference type="OrthoDB" id="1022360at2759"/>
<dbReference type="SUPFAM" id="SSF56112">
    <property type="entry name" value="Protein kinase-like (PK-like)"/>
    <property type="match status" value="1"/>
</dbReference>
<gene>
    <name evidence="3" type="ORF">HOLleu_19140</name>
</gene>
<dbReference type="EMBL" id="JAIZAY010000008">
    <property type="protein sequence ID" value="KAJ8038146.1"/>
    <property type="molecule type" value="Genomic_DNA"/>
</dbReference>
<dbReference type="Pfam" id="PF07714">
    <property type="entry name" value="PK_Tyr_Ser-Thr"/>
    <property type="match status" value="1"/>
</dbReference>
<accession>A0A9Q1HAF3</accession>
<dbReference type="GO" id="GO:0004672">
    <property type="term" value="F:protein kinase activity"/>
    <property type="evidence" value="ECO:0007669"/>
    <property type="project" value="InterPro"/>
</dbReference>
<keyword evidence="4" id="KW-1185">Reference proteome</keyword>
<organism evidence="3 4">
    <name type="scientific">Holothuria leucospilota</name>
    <name type="common">Black long sea cucumber</name>
    <name type="synonym">Mertensiothuria leucospilota</name>
    <dbReference type="NCBI Taxonomy" id="206669"/>
    <lineage>
        <taxon>Eukaryota</taxon>
        <taxon>Metazoa</taxon>
        <taxon>Echinodermata</taxon>
        <taxon>Eleutherozoa</taxon>
        <taxon>Echinozoa</taxon>
        <taxon>Holothuroidea</taxon>
        <taxon>Aspidochirotacea</taxon>
        <taxon>Aspidochirotida</taxon>
        <taxon>Holothuriidae</taxon>
        <taxon>Holothuria</taxon>
    </lineage>
</organism>
<proteinExistence type="predicted"/>
<dbReference type="InterPro" id="IPR000719">
    <property type="entry name" value="Prot_kinase_dom"/>
</dbReference>
<evidence type="ECO:0000256" key="1">
    <source>
        <dbReference type="SAM" id="MobiDB-lite"/>
    </source>
</evidence>
<feature type="region of interest" description="Disordered" evidence="1">
    <location>
        <begin position="54"/>
        <end position="79"/>
    </location>
</feature>